<dbReference type="RefSeq" id="WP_119331266.1">
    <property type="nucleotide sequence ID" value="NZ_JBHSJH010000001.1"/>
</dbReference>
<proteinExistence type="predicted"/>
<evidence type="ECO:0000259" key="1">
    <source>
        <dbReference type="Pfam" id="PF05943"/>
    </source>
</evidence>
<dbReference type="PANTHER" id="PTHR35565">
    <property type="entry name" value="CYTOPLASMIC PROTEIN-RELATED"/>
    <property type="match status" value="1"/>
</dbReference>
<dbReference type="Proteomes" id="UP001595926">
    <property type="component" value="Unassembled WGS sequence"/>
</dbReference>
<dbReference type="NCBIfam" id="TIGR03355">
    <property type="entry name" value="VI_chp_2"/>
    <property type="match status" value="1"/>
</dbReference>
<comment type="caution">
    <text evidence="3">The sequence shown here is derived from an EMBL/GenBank/DDBJ whole genome shotgun (WGS) entry which is preliminary data.</text>
</comment>
<evidence type="ECO:0000259" key="2">
    <source>
        <dbReference type="Pfam" id="PF18945"/>
    </source>
</evidence>
<accession>A0ABV9TBJ2</accession>
<feature type="domain" description="TssC1 C-terminal" evidence="2">
    <location>
        <begin position="386"/>
        <end position="496"/>
    </location>
</feature>
<dbReference type="Pfam" id="PF18945">
    <property type="entry name" value="VipB_2"/>
    <property type="match status" value="1"/>
</dbReference>
<evidence type="ECO:0000313" key="4">
    <source>
        <dbReference type="Proteomes" id="UP001595926"/>
    </source>
</evidence>
<organism evidence="3 4">
    <name type="scientific">Pseudofrancisella aestuarii</name>
    <dbReference type="NCBI Taxonomy" id="2670347"/>
    <lineage>
        <taxon>Bacteria</taxon>
        <taxon>Pseudomonadati</taxon>
        <taxon>Pseudomonadota</taxon>
        <taxon>Gammaproteobacteria</taxon>
        <taxon>Thiotrichales</taxon>
        <taxon>Francisellaceae</taxon>
        <taxon>Pseudofrancisella</taxon>
    </lineage>
</organism>
<evidence type="ECO:0000313" key="3">
    <source>
        <dbReference type="EMBL" id="MFC4892162.1"/>
    </source>
</evidence>
<dbReference type="PANTHER" id="PTHR35565:SF1">
    <property type="entry name" value="TYPE VI SECRETION SYSTEM CONTRACTILE SHEATH LARGE SUBUNIT"/>
    <property type="match status" value="1"/>
</dbReference>
<dbReference type="EMBL" id="JBHSJH010000001">
    <property type="protein sequence ID" value="MFC4892162.1"/>
    <property type="molecule type" value="Genomic_DNA"/>
</dbReference>
<protein>
    <submittedName>
        <fullName evidence="3">Type VI secretion system contractile sheath large subunit</fullName>
    </submittedName>
</protein>
<dbReference type="InterPro" id="IPR044031">
    <property type="entry name" value="TssC1_N"/>
</dbReference>
<reference evidence="4" key="1">
    <citation type="journal article" date="2019" name="Int. J. Syst. Evol. Microbiol.">
        <title>The Global Catalogue of Microorganisms (GCM) 10K type strain sequencing project: providing services to taxonomists for standard genome sequencing and annotation.</title>
        <authorList>
            <consortium name="The Broad Institute Genomics Platform"/>
            <consortium name="The Broad Institute Genome Sequencing Center for Infectious Disease"/>
            <person name="Wu L."/>
            <person name="Ma J."/>
        </authorList>
    </citation>
    <scope>NUCLEOTIDE SEQUENCE [LARGE SCALE GENOMIC DNA]</scope>
    <source>
        <strain evidence="4">CGMCC 1.13718</strain>
    </source>
</reference>
<keyword evidence="4" id="KW-1185">Reference proteome</keyword>
<gene>
    <name evidence="3" type="primary">tssC</name>
    <name evidence="3" type="ORF">ACFPDQ_03765</name>
</gene>
<sequence length="506" mass="57378">MSDNNVSLTEELLSNFGSSGEVSTVLQNIDFNVSDDASKVLSLSENYNARNLMALSLVLANNQDINNYNQKYVQKVISVIDKLIDLQVNAIISNDEFKALEKEWLQVQEVCQGDYDMVEVSILDVKKEELQYDFERNLYDISSSDFFKKVYVSEFDQYGGEPYGAILGLYDFNNSTDDITWLTGMGMVAKNSHAPFVASIDKSFFGVEDLSEITQIKSFETLLEHPKYKEWNDFRNLDVAAYIGLTVGDFMLRQPYNPENNPVQSKLMKGFNEFVDYQDNNSYLWGPSSIHVVKNMMRSYDKTRWFQFIRGVESGGYVRNLTSCVYDNKGVLETKAPLNVLFADYMELSLANIGLIPFVGEKGTSNACFFSINSTKKVEEFVDDFDSANSRLIANLSYTLCISRISHFIKCVIRDKIGSVVGAEEIQGILSDWISEFVTTVYQPTPLEMARYPFRNVSIEVKPIPGKPGWYSCKVNVIPHIQFEGMDTTMTIDTRLEPELFGQAAS</sequence>
<dbReference type="InterPro" id="IPR010269">
    <property type="entry name" value="T6SS_TssC-like"/>
</dbReference>
<dbReference type="InterPro" id="IPR044032">
    <property type="entry name" value="TssC1_C"/>
</dbReference>
<dbReference type="Pfam" id="PF05943">
    <property type="entry name" value="VipB"/>
    <property type="match status" value="1"/>
</dbReference>
<feature type="domain" description="TssC1 N-terminal" evidence="1">
    <location>
        <begin position="75"/>
        <end position="375"/>
    </location>
</feature>
<name>A0ABV9TBJ2_9GAMM</name>